<evidence type="ECO:0000256" key="4">
    <source>
        <dbReference type="ARBA" id="ARBA00022528"/>
    </source>
</evidence>
<dbReference type="GO" id="GO:0051287">
    <property type="term" value="F:NAD binding"/>
    <property type="evidence" value="ECO:0007669"/>
    <property type="project" value="InterPro"/>
</dbReference>
<dbReference type="PRINTS" id="PR00072">
    <property type="entry name" value="MALOXRDTASE"/>
</dbReference>
<dbReference type="PANTHER" id="PTHR23406:SF76">
    <property type="entry name" value="NADP-DEPENDENT MALIC ENZYME 4, CHLOROPLASTIC"/>
    <property type="match status" value="1"/>
</dbReference>
<dbReference type="InterPro" id="IPR036291">
    <property type="entry name" value="NAD(P)-bd_dom_sf"/>
</dbReference>
<dbReference type="EMBL" id="JBCNJP010000016">
    <property type="protein sequence ID" value="KAK9066096.1"/>
    <property type="molecule type" value="Genomic_DNA"/>
</dbReference>
<evidence type="ECO:0000256" key="1">
    <source>
        <dbReference type="ARBA" id="ARBA00001936"/>
    </source>
</evidence>
<reference evidence="19 20" key="1">
    <citation type="submission" date="2024-04" db="EMBL/GenBank/DDBJ databases">
        <title>The reference genome of an endangered Asteraceae, Deinandra increscens subsp. villosa, native to the Central Coast of California.</title>
        <authorList>
            <person name="Guilliams M."/>
            <person name="Hasenstab-Lehman K."/>
            <person name="Meyer R."/>
            <person name="Mcevoy S."/>
        </authorList>
    </citation>
    <scope>NUCLEOTIDE SEQUENCE [LARGE SCALE GENOMIC DNA]</scope>
    <source>
        <tissue evidence="19">Leaf</tissue>
    </source>
</reference>
<sequence>MMSLLNSSSFVKNSVSGVSRTQSQSLRLSVRRPMVVAMLNSSSRSERNVDVSVDSAVKEVNAPVAVEADNSDRKELDAAVGGGVEDVYGEDSATEDQFITPWFVSVASGYSLLRDPHHNKGLAFTEKERDAHYLRGLLPPVVVNHDLQVKKMMNIIRQYQVPLQKYQAMMDLQERNERLFYKLLIENVEELLPIVYTPTVGEACQKYGSIFKNPQGLFISLKDKGKILEILKNWPQKKIQVIVVTDGERILGLGDLGCQGMGIPVGKLSLYTALGGVRPSACLPITIDVGTNNEKMLNDEFYIGLRQRRASGQEYAELMNEFMSAVKQNYGEKVLIQFEDFANHNAFDLLEKYRTTHLVFNDDIQGTASVVLAGLISALKLVGGSLADHKFLFLGAGEAGTGIAELIALEISKQTNTPLEETRKKVWLVDSKGLIVRSRLDSLQHFKKPWAHDHEPVNKLLDAVKLKFSVSPEGVIFPHLPINLPTVLIGSSGAGQTFTKEVVETMSSFNEKPIILALSNPTSQSECTAEQAYTWSEGRAIFASGSPFDPVEYNGKVHVSGQANNAYIFPGFGLGLIISGAIRVHDDMLLAASEALAEQVTQEHFDNGLIYPPFTNIRKISAHIAAKVAAKAYELGLASRLPQPENLVAYAESCMYSPKYRSYR</sequence>
<evidence type="ECO:0000313" key="19">
    <source>
        <dbReference type="EMBL" id="KAK9066096.1"/>
    </source>
</evidence>
<comment type="similarity">
    <text evidence="3 16">Belongs to the malic enzymes family.</text>
</comment>
<comment type="subcellular location">
    <subcellularLocation>
        <location evidence="2">Plastid</location>
        <location evidence="2">Chloroplast</location>
    </subcellularLocation>
</comment>
<gene>
    <name evidence="19" type="ORF">SSX86_015498</name>
</gene>
<comment type="caution">
    <text evidence="19">The sequence shown here is derived from an EMBL/GenBank/DDBJ whole genome shotgun (WGS) entry which is preliminary data.</text>
</comment>
<dbReference type="CDD" id="cd05312">
    <property type="entry name" value="NAD_bind_1_malic_enz"/>
    <property type="match status" value="1"/>
</dbReference>
<dbReference type="Pfam" id="PF03949">
    <property type="entry name" value="Malic_M"/>
    <property type="match status" value="1"/>
</dbReference>
<evidence type="ECO:0000256" key="6">
    <source>
        <dbReference type="ARBA" id="ARBA00022723"/>
    </source>
</evidence>
<comment type="catalytic activity">
    <reaction evidence="11">
        <text>oxaloacetate + H(+) = pyruvate + CO2</text>
        <dbReference type="Rhea" id="RHEA:15641"/>
        <dbReference type="ChEBI" id="CHEBI:15361"/>
        <dbReference type="ChEBI" id="CHEBI:15378"/>
        <dbReference type="ChEBI" id="CHEBI:16452"/>
        <dbReference type="ChEBI" id="CHEBI:16526"/>
        <dbReference type="EC" id="1.1.1.40"/>
    </reaction>
</comment>
<organism evidence="19 20">
    <name type="scientific">Deinandra increscens subsp. villosa</name>
    <dbReference type="NCBI Taxonomy" id="3103831"/>
    <lineage>
        <taxon>Eukaryota</taxon>
        <taxon>Viridiplantae</taxon>
        <taxon>Streptophyta</taxon>
        <taxon>Embryophyta</taxon>
        <taxon>Tracheophyta</taxon>
        <taxon>Spermatophyta</taxon>
        <taxon>Magnoliopsida</taxon>
        <taxon>eudicotyledons</taxon>
        <taxon>Gunneridae</taxon>
        <taxon>Pentapetalae</taxon>
        <taxon>asterids</taxon>
        <taxon>campanulids</taxon>
        <taxon>Asterales</taxon>
        <taxon>Asteraceae</taxon>
        <taxon>Asteroideae</taxon>
        <taxon>Heliantheae alliance</taxon>
        <taxon>Madieae</taxon>
        <taxon>Madiinae</taxon>
        <taxon>Deinandra</taxon>
    </lineage>
</organism>
<comment type="cofactor">
    <cofactor evidence="1">
        <name>Mn(2+)</name>
        <dbReference type="ChEBI" id="CHEBI:29035"/>
    </cofactor>
</comment>
<evidence type="ECO:0000313" key="20">
    <source>
        <dbReference type="Proteomes" id="UP001408789"/>
    </source>
</evidence>
<evidence type="ECO:0000259" key="18">
    <source>
        <dbReference type="SMART" id="SM01274"/>
    </source>
</evidence>
<keyword evidence="5" id="KW-0934">Plastid</keyword>
<keyword evidence="7" id="KW-0521">NADP</keyword>
<keyword evidence="9" id="KW-0520">NAD</keyword>
<feature type="binding site" evidence="14">
    <location>
        <position position="249"/>
    </location>
    <ligand>
        <name>(S)-malate</name>
        <dbReference type="ChEBI" id="CHEBI:15589"/>
    </ligand>
</feature>
<protein>
    <recommendedName>
        <fullName evidence="16">Malic enzyme</fullName>
    </recommendedName>
</protein>
<dbReference type="Gene3D" id="3.40.50.10380">
    <property type="entry name" value="Malic enzyme, N-terminal domain"/>
    <property type="match status" value="1"/>
</dbReference>
<feature type="active site" description="Proton acceptor" evidence="13">
    <location>
        <position position="267"/>
    </location>
</feature>
<evidence type="ECO:0000259" key="17">
    <source>
        <dbReference type="SMART" id="SM00919"/>
    </source>
</evidence>
<evidence type="ECO:0000256" key="8">
    <source>
        <dbReference type="ARBA" id="ARBA00023002"/>
    </source>
</evidence>
<dbReference type="SUPFAM" id="SSF53223">
    <property type="entry name" value="Aminoacid dehydrogenase-like, N-terminal domain"/>
    <property type="match status" value="1"/>
</dbReference>
<dbReference type="InterPro" id="IPR015884">
    <property type="entry name" value="Malic_enzyme_CS"/>
</dbReference>
<feature type="binding site" evidence="15">
    <location>
        <position position="339"/>
    </location>
    <ligand>
        <name>a divalent metal cation</name>
        <dbReference type="ChEBI" id="CHEBI:60240"/>
    </ligand>
</feature>
<evidence type="ECO:0000256" key="11">
    <source>
        <dbReference type="ARBA" id="ARBA00051384"/>
    </source>
</evidence>
<proteinExistence type="inferred from homology"/>
<dbReference type="GO" id="GO:0006108">
    <property type="term" value="P:malate metabolic process"/>
    <property type="evidence" value="ECO:0007669"/>
    <property type="project" value="UniProtKB-ARBA"/>
</dbReference>
<dbReference type="FunFam" id="3.40.50.10380:FF:000002">
    <property type="entry name" value="Malic enzyme"/>
    <property type="match status" value="1"/>
</dbReference>
<feature type="domain" description="Malic enzyme NAD-binding" evidence="17">
    <location>
        <begin position="364"/>
        <end position="633"/>
    </location>
</feature>
<dbReference type="GO" id="GO:0004473">
    <property type="term" value="F:malate dehydrogenase (decarboxylating) (NADP+) activity"/>
    <property type="evidence" value="ECO:0007669"/>
    <property type="project" value="UniProtKB-EC"/>
</dbReference>
<dbReference type="InterPro" id="IPR046346">
    <property type="entry name" value="Aminoacid_DH-like_N_sf"/>
</dbReference>
<evidence type="ECO:0000256" key="16">
    <source>
        <dbReference type="RuleBase" id="RU003426"/>
    </source>
</evidence>
<dbReference type="Pfam" id="PF00390">
    <property type="entry name" value="malic"/>
    <property type="match status" value="1"/>
</dbReference>
<feature type="domain" description="Malic enzyme N-terminal" evidence="18">
    <location>
        <begin position="173"/>
        <end position="354"/>
    </location>
</feature>
<evidence type="ECO:0000256" key="12">
    <source>
        <dbReference type="ARBA" id="ARBA00053970"/>
    </source>
</evidence>
<evidence type="ECO:0000256" key="10">
    <source>
        <dbReference type="ARBA" id="ARBA00050924"/>
    </source>
</evidence>
<dbReference type="Gene3D" id="3.40.50.720">
    <property type="entry name" value="NAD(P)-binding Rossmann-like Domain"/>
    <property type="match status" value="1"/>
</dbReference>
<feature type="binding site" evidence="15">
    <location>
        <position position="363"/>
    </location>
    <ligand>
        <name>a divalent metal cation</name>
        <dbReference type="ChEBI" id="CHEBI:60240"/>
    </ligand>
</feature>
<keyword evidence="6 15" id="KW-0479">Metal-binding</keyword>
<dbReference type="PANTHER" id="PTHR23406">
    <property type="entry name" value="MALIC ENZYME-RELATED"/>
    <property type="match status" value="1"/>
</dbReference>
<name>A0AAP0D1J9_9ASTR</name>
<feature type="binding site" evidence="15">
    <location>
        <position position="340"/>
    </location>
    <ligand>
        <name>a divalent metal cation</name>
        <dbReference type="ChEBI" id="CHEBI:60240"/>
    </ligand>
</feature>
<dbReference type="InterPro" id="IPR012302">
    <property type="entry name" value="Malic_NAD-bd"/>
</dbReference>
<evidence type="ECO:0000256" key="15">
    <source>
        <dbReference type="PIRSR" id="PIRSR000106-3"/>
    </source>
</evidence>
<keyword evidence="8 16" id="KW-0560">Oxidoreductase</keyword>
<dbReference type="GO" id="GO:0009507">
    <property type="term" value="C:chloroplast"/>
    <property type="evidence" value="ECO:0007669"/>
    <property type="project" value="UniProtKB-SubCell"/>
</dbReference>
<evidence type="ECO:0000256" key="9">
    <source>
        <dbReference type="ARBA" id="ARBA00023027"/>
    </source>
</evidence>
<evidence type="ECO:0000256" key="14">
    <source>
        <dbReference type="PIRSR" id="PIRSR000106-2"/>
    </source>
</evidence>
<dbReference type="NCBIfam" id="NF010052">
    <property type="entry name" value="PRK13529.1"/>
    <property type="match status" value="1"/>
</dbReference>
<evidence type="ECO:0000256" key="13">
    <source>
        <dbReference type="PIRSR" id="PIRSR000106-1"/>
    </source>
</evidence>
<dbReference type="InterPro" id="IPR012301">
    <property type="entry name" value="Malic_N_dom"/>
</dbReference>
<dbReference type="SUPFAM" id="SSF51735">
    <property type="entry name" value="NAD(P)-binding Rossmann-fold domains"/>
    <property type="match status" value="1"/>
</dbReference>
<dbReference type="InterPro" id="IPR037062">
    <property type="entry name" value="Malic_N_dom_sf"/>
</dbReference>
<dbReference type="Proteomes" id="UP001408789">
    <property type="component" value="Unassembled WGS sequence"/>
</dbReference>
<dbReference type="AlphaFoldDB" id="A0AAP0D1J9"/>
<feature type="active site" description="Proton donor" evidence="13">
    <location>
        <position position="196"/>
    </location>
</feature>
<feature type="binding site" evidence="14">
    <location>
        <position position="564"/>
    </location>
    <ligand>
        <name>(S)-malate</name>
        <dbReference type="ChEBI" id="CHEBI:15589"/>
    </ligand>
</feature>
<evidence type="ECO:0000256" key="3">
    <source>
        <dbReference type="ARBA" id="ARBA00008785"/>
    </source>
</evidence>
<evidence type="ECO:0000256" key="5">
    <source>
        <dbReference type="ARBA" id="ARBA00022640"/>
    </source>
</evidence>
<dbReference type="GO" id="GO:0046872">
    <property type="term" value="F:metal ion binding"/>
    <property type="evidence" value="ECO:0007669"/>
    <property type="project" value="UniProtKB-KW"/>
</dbReference>
<feature type="binding site" evidence="14">
    <location>
        <position position="520"/>
    </location>
    <ligand>
        <name>(S)-malate</name>
        <dbReference type="ChEBI" id="CHEBI:15589"/>
    </ligand>
</feature>
<comment type="cofactor">
    <cofactor evidence="15">
        <name>Mg(2+)</name>
        <dbReference type="ChEBI" id="CHEBI:18420"/>
    </cofactor>
    <cofactor evidence="15">
        <name>Mn(2+)</name>
        <dbReference type="ChEBI" id="CHEBI:29035"/>
    </cofactor>
    <text evidence="15">Divalent metal cations. Prefers magnesium or manganese.</text>
</comment>
<comment type="function">
    <text evidence="12">The chloroplastic ME isoform decarboxylates malate shuttled from neighboring mesophyll cells. The CO(2) released is then refixed by ribulose-bisphosphate carboxylase. This pathway eliminates the photorespiratory loss of CO(2) that occurs in most plants.</text>
</comment>
<evidence type="ECO:0000256" key="7">
    <source>
        <dbReference type="ARBA" id="ARBA00022857"/>
    </source>
</evidence>
<comment type="catalytic activity">
    <reaction evidence="10">
        <text>(S)-malate + NADP(+) = pyruvate + CO2 + NADPH</text>
        <dbReference type="Rhea" id="RHEA:18253"/>
        <dbReference type="ChEBI" id="CHEBI:15361"/>
        <dbReference type="ChEBI" id="CHEBI:15589"/>
        <dbReference type="ChEBI" id="CHEBI:16526"/>
        <dbReference type="ChEBI" id="CHEBI:57783"/>
        <dbReference type="ChEBI" id="CHEBI:58349"/>
        <dbReference type="EC" id="1.1.1.40"/>
    </reaction>
</comment>
<dbReference type="PROSITE" id="PS00331">
    <property type="entry name" value="MALIC_ENZYMES"/>
    <property type="match status" value="1"/>
</dbReference>
<keyword evidence="4" id="KW-0150">Chloroplast</keyword>
<dbReference type="FunFam" id="3.40.50.720:FF:000067">
    <property type="entry name" value="Malic enzyme"/>
    <property type="match status" value="1"/>
</dbReference>
<dbReference type="PIRSF" id="PIRSF000106">
    <property type="entry name" value="ME"/>
    <property type="match status" value="1"/>
</dbReference>
<dbReference type="SMART" id="SM00919">
    <property type="entry name" value="Malic_M"/>
    <property type="match status" value="1"/>
</dbReference>
<evidence type="ECO:0000256" key="2">
    <source>
        <dbReference type="ARBA" id="ARBA00004229"/>
    </source>
</evidence>
<keyword evidence="20" id="KW-1185">Reference proteome</keyword>
<dbReference type="InterPro" id="IPR001891">
    <property type="entry name" value="Malic_OxRdtase"/>
</dbReference>
<dbReference type="SMART" id="SM01274">
    <property type="entry name" value="malic"/>
    <property type="match status" value="1"/>
</dbReference>
<accession>A0AAP0D1J9</accession>